<sequence length="832" mass="92895">MAPHWAVWLLTAGLWGLGIRAEVWWNLVPRKTVSSGELATVARRFSQPGIQDFRTLTLTEQTGLLYVGAREALFAFSVEALELQGTISWEATADKKAECIRKGRSNQTECFNFICFLQPYNASHLYVCGTYAFQPKCTYIDMLTFSIERGQFEDGKGKCPYDPKKGHTGLLVDGQMYSATFSNFLGTEPVILRNMGHHYTMKTEYLAFWLKEPHFVGSAFVPESVGSFTGDDDKVYFFFSEQAVEYDCYTEQVVARVARVCKGDQGGSRILQRKWTTFLKAQLVCSAPDWQLHFNHLQALHTLHGASWRNTTFFGVFRARWGDIDLSAVCQYQLEEIQRVFEGPFKEYQEQVQKWGHYTGTVPSPRPGSCIDNWHRRHNYRSSLEVPDNTVIFVKKHPLMEEQVGPQWGRPLFVKKDANFTQLVADQVTGLDGATYTVLFVGTGDGWLFKAVSLGPWVHLIEELQVFDQEPVGSLALDRSKKLLFAGSRSQLVQLPLADCRKYRSCADCVLARDPYCAWNANTSRCVAPGGHAGSLLIQQVTTSNTSAMCNYRGIKKVRPTPKNITVVVGTDLVMPCRLSSNLAHAHWTFGGRDLPSEQPGFFLYDTRLQALVVMDAQPRHAGAYHCFSEEQGTRLAAESYLVAVVAGLPVTMEAQAPLESLGLVWLAVVALAAACLVLLLLVFSLRRRLREELEKEAKAAERTLVYPLELPKEPTSPPFQPSPETDEKLWDPVDYYYSDGSLKIVPGHAQSQPETGSSPPSSIPGQPLPSLTQLHLGSGRNSSANGYVRLQLGGEDPDGLGRPLPELSDDLRRKLQQRQSLPDSSPEESSV</sequence>
<evidence type="ECO:0000256" key="2">
    <source>
        <dbReference type="ARBA" id="ARBA00009492"/>
    </source>
</evidence>
<reference evidence="16" key="1">
    <citation type="submission" date="2025-08" db="UniProtKB">
        <authorList>
            <consortium name="RefSeq"/>
        </authorList>
    </citation>
    <scope>IDENTIFICATION</scope>
</reference>
<evidence type="ECO:0000256" key="5">
    <source>
        <dbReference type="ARBA" id="ARBA00022902"/>
    </source>
</evidence>
<evidence type="ECO:0000256" key="10">
    <source>
        <dbReference type="SAM" id="MobiDB-lite"/>
    </source>
</evidence>
<dbReference type="InterPro" id="IPR013783">
    <property type="entry name" value="Ig-like_fold"/>
</dbReference>
<feature type="compositionally biased region" description="Low complexity" evidence="10">
    <location>
        <begin position="757"/>
        <end position="772"/>
    </location>
</feature>
<evidence type="ECO:0000256" key="11">
    <source>
        <dbReference type="SAM" id="Phobius"/>
    </source>
</evidence>
<dbReference type="InterPro" id="IPR001627">
    <property type="entry name" value="Semap_dom"/>
</dbReference>
<dbReference type="SMART" id="SM00409">
    <property type="entry name" value="IG"/>
    <property type="match status" value="1"/>
</dbReference>
<dbReference type="Gene3D" id="2.130.10.10">
    <property type="entry name" value="YVTN repeat-like/Quinoprotein amine dehydrogenase"/>
    <property type="match status" value="1"/>
</dbReference>
<keyword evidence="11" id="KW-1133">Transmembrane helix</keyword>
<keyword evidence="5" id="KW-0524">Neurogenesis</keyword>
<feature type="compositionally biased region" description="Polar residues" evidence="10">
    <location>
        <begin position="773"/>
        <end position="786"/>
    </location>
</feature>
<dbReference type="PROSITE" id="PS51004">
    <property type="entry name" value="SEMA"/>
    <property type="match status" value="1"/>
</dbReference>
<feature type="chain" id="PRO_5046372585" evidence="12">
    <location>
        <begin position="22"/>
        <end position="832"/>
    </location>
</feature>
<feature type="compositionally biased region" description="Polar residues" evidence="10">
    <location>
        <begin position="818"/>
        <end position="832"/>
    </location>
</feature>
<feature type="domain" description="Sema" evidence="14">
    <location>
        <begin position="30"/>
        <end position="497"/>
    </location>
</feature>
<protein>
    <submittedName>
        <fullName evidence="16">Semaphorin-4C</fullName>
    </submittedName>
</protein>
<keyword evidence="8" id="KW-0325">Glycoprotein</keyword>
<dbReference type="CDD" id="cd11258">
    <property type="entry name" value="Sema_4C"/>
    <property type="match status" value="1"/>
</dbReference>
<evidence type="ECO:0000313" key="16">
    <source>
        <dbReference type="RefSeq" id="XP_004704415.1"/>
    </source>
</evidence>
<keyword evidence="7" id="KW-1015">Disulfide bond</keyword>
<dbReference type="Gene3D" id="2.60.40.10">
    <property type="entry name" value="Immunoglobulins"/>
    <property type="match status" value="1"/>
</dbReference>
<dbReference type="SUPFAM" id="SSF103575">
    <property type="entry name" value="Plexin repeat"/>
    <property type="match status" value="1"/>
</dbReference>
<accession>A0ABM0INY0</accession>
<evidence type="ECO:0000256" key="3">
    <source>
        <dbReference type="ARBA" id="ARBA00022473"/>
    </source>
</evidence>
<dbReference type="InterPro" id="IPR002165">
    <property type="entry name" value="Plexin_repeat"/>
</dbReference>
<keyword evidence="15" id="KW-1185">Reference proteome</keyword>
<evidence type="ECO:0000256" key="1">
    <source>
        <dbReference type="ARBA" id="ARBA00004370"/>
    </source>
</evidence>
<evidence type="ECO:0000256" key="7">
    <source>
        <dbReference type="ARBA" id="ARBA00023157"/>
    </source>
</evidence>
<dbReference type="InterPro" id="IPR015943">
    <property type="entry name" value="WD40/YVTN_repeat-like_dom_sf"/>
</dbReference>
<evidence type="ECO:0000313" key="15">
    <source>
        <dbReference type="Proteomes" id="UP000694863"/>
    </source>
</evidence>
<evidence type="ECO:0000256" key="12">
    <source>
        <dbReference type="SAM" id="SignalP"/>
    </source>
</evidence>
<dbReference type="InterPro" id="IPR003599">
    <property type="entry name" value="Ig_sub"/>
</dbReference>
<dbReference type="Gene3D" id="3.30.1680.10">
    <property type="entry name" value="ligand-binding face of the semaphorins, domain 2"/>
    <property type="match status" value="1"/>
</dbReference>
<dbReference type="RefSeq" id="XP_045139821.1">
    <property type="nucleotide sequence ID" value="XM_045283886.1"/>
</dbReference>
<dbReference type="InterPro" id="IPR036352">
    <property type="entry name" value="Semap_dom_sf"/>
</dbReference>
<dbReference type="SUPFAM" id="SSF101912">
    <property type="entry name" value="Sema domain"/>
    <property type="match status" value="1"/>
</dbReference>
<comment type="subcellular location">
    <subcellularLocation>
        <location evidence="1">Membrane</location>
    </subcellularLocation>
</comment>
<keyword evidence="12" id="KW-0732">Signal</keyword>
<dbReference type="SMART" id="SM00630">
    <property type="entry name" value="Sema"/>
    <property type="match status" value="1"/>
</dbReference>
<name>A0ABM0INY0_ECHTE</name>
<dbReference type="Proteomes" id="UP000694863">
    <property type="component" value="Unplaced"/>
</dbReference>
<keyword evidence="11" id="KW-0812">Transmembrane</keyword>
<dbReference type="InterPro" id="IPR016201">
    <property type="entry name" value="PSI"/>
</dbReference>
<proteinExistence type="inferred from homology"/>
<keyword evidence="3" id="KW-0217">Developmental protein</keyword>
<evidence type="ECO:0000259" key="13">
    <source>
        <dbReference type="PROSITE" id="PS50835"/>
    </source>
</evidence>
<gene>
    <name evidence="16" type="primary">SEMA4C</name>
</gene>
<comment type="similarity">
    <text evidence="2">Belongs to the semaphorin family.</text>
</comment>
<feature type="transmembrane region" description="Helical" evidence="11">
    <location>
        <begin position="664"/>
        <end position="686"/>
    </location>
</feature>
<feature type="domain" description="Ig-like" evidence="13">
    <location>
        <begin position="556"/>
        <end position="644"/>
    </location>
</feature>
<evidence type="ECO:0000256" key="6">
    <source>
        <dbReference type="ARBA" id="ARBA00023136"/>
    </source>
</evidence>
<feature type="region of interest" description="Disordered" evidence="10">
    <location>
        <begin position="747"/>
        <end position="832"/>
    </location>
</feature>
<evidence type="ECO:0000256" key="9">
    <source>
        <dbReference type="PROSITE-ProRule" id="PRU00352"/>
    </source>
</evidence>
<dbReference type="Pfam" id="PF01437">
    <property type="entry name" value="PSI"/>
    <property type="match status" value="1"/>
</dbReference>
<feature type="signal peptide" evidence="12">
    <location>
        <begin position="1"/>
        <end position="21"/>
    </location>
</feature>
<evidence type="ECO:0000256" key="4">
    <source>
        <dbReference type="ARBA" id="ARBA00022782"/>
    </source>
</evidence>
<dbReference type="InterPro" id="IPR036179">
    <property type="entry name" value="Ig-like_dom_sf"/>
</dbReference>
<keyword evidence="6 11" id="KW-0472">Membrane</keyword>
<dbReference type="Pfam" id="PF01403">
    <property type="entry name" value="Sema"/>
    <property type="match status" value="1"/>
</dbReference>
<dbReference type="InterPro" id="IPR027231">
    <property type="entry name" value="Semaphorin"/>
</dbReference>
<dbReference type="PANTHER" id="PTHR11036:SF16">
    <property type="entry name" value="SEMAPHORIN-4C"/>
    <property type="match status" value="1"/>
</dbReference>
<organism evidence="15 16">
    <name type="scientific">Echinops telfairi</name>
    <name type="common">Lesser hedgehog tenrec</name>
    <dbReference type="NCBI Taxonomy" id="9371"/>
    <lineage>
        <taxon>Eukaryota</taxon>
        <taxon>Metazoa</taxon>
        <taxon>Chordata</taxon>
        <taxon>Craniata</taxon>
        <taxon>Vertebrata</taxon>
        <taxon>Euteleostomi</taxon>
        <taxon>Mammalia</taxon>
        <taxon>Eutheria</taxon>
        <taxon>Afrotheria</taxon>
        <taxon>Tenrecidae</taxon>
        <taxon>Tenrecinae</taxon>
        <taxon>Echinops</taxon>
    </lineage>
</organism>
<dbReference type="InterPro" id="IPR007110">
    <property type="entry name" value="Ig-like_dom"/>
</dbReference>
<dbReference type="SMART" id="SM00423">
    <property type="entry name" value="PSI"/>
    <property type="match status" value="1"/>
</dbReference>
<evidence type="ECO:0000256" key="8">
    <source>
        <dbReference type="ARBA" id="ARBA00023180"/>
    </source>
</evidence>
<dbReference type="PROSITE" id="PS50835">
    <property type="entry name" value="IG_LIKE"/>
    <property type="match status" value="1"/>
</dbReference>
<keyword evidence="4" id="KW-0221">Differentiation</keyword>
<evidence type="ECO:0000259" key="14">
    <source>
        <dbReference type="PROSITE" id="PS51004"/>
    </source>
</evidence>
<dbReference type="GeneID" id="101661813"/>
<dbReference type="PANTHER" id="PTHR11036">
    <property type="entry name" value="SEMAPHORIN"/>
    <property type="match status" value="1"/>
</dbReference>
<dbReference type="SUPFAM" id="SSF48726">
    <property type="entry name" value="Immunoglobulin"/>
    <property type="match status" value="1"/>
</dbReference>
<dbReference type="RefSeq" id="XP_004704415.1">
    <property type="nucleotide sequence ID" value="XM_004704358.2"/>
</dbReference>
<comment type="caution">
    <text evidence="9">Lacks conserved residue(s) required for the propagation of feature annotation.</text>
</comment>